<sequence length="1120" mass="125422">MSPQSLELHSIQPNSSNFSRPTSPSRPAHANLTTPLGSSSVHNSPRKSKNTPFKGSGAFNTPISPSNAILDPENVTFPDSFTTPRPPQLISSSSTKRHRGGNISQNSTRKRSKITHTPTPQLHGEPVTMYPAANGFVLGQGFHTLFTAGNNILSYSSFHSTPKPHSRRTPLPKLPYSLAARMEDPQLSPNIRGSFRSVKVEVEVVIPPGNLLKEKREIIYTSDQQKVDALLWFLKKKLGWTYGEMLWYTSQRGGPGLRSDTQTQSFANYLQGRDGTAWPSKVVNTWFCHPAGRNNRDALYAFEPLYDAIKPVRQGLSAFATQLIEQKLIREAEHACRSKEIRMRFSTRLHRNEVGLLIHWDQFDSGNQAFLRGFYATRQPVGWRLVKSMALRKVKGVFVERQRWPVEPVLTNTFGRLNYSRTSRANRGPLSDGMLYHAFLAPTELFCMQSRTAGTPSLSTTTLAMKLLAAEELAILAKRGKNLGVLDVYRVDNVHNHGLQRDEEVGRQNKLYTGFYGASFEAEKYVDVSAFDLARFEATVTQCDHSKVTADQLYGLVDEEHLSTVLALQYVRALTDHIPKMKESSPEVTGLYRTHATKLQLPVRKTAVHPFAACSKNEMIYTELRDGLLDFLEQNGQTAGSYKPRKQPCGDDPSTIGHSAAKLGRRRPADLSKVDFNWGVDLLFLIVDCRMLDCWRIHFGCEDIHAHFRHMSVAGKLPIVRELYETAKKLVQKHASHSTYAAARSGNKKMLRRLGIPSGEAWTGEVIEESSRDFGLINLGKRALHTGSKKCKPRKRDSATISTSLGEVPQCTGGDDDFSGDYVYANSGALIRAVGLLRESILAAAVGDPGRVYEVTKHQLFTFAGSSNPHYTDLLLDKIIAYDRQEGGFLFGDLVIEYYNRLLDAVVRHKGVEYGDTFIRQTWSPNIHRVRELKREWFSEFGLKRKSGRHTDPKRITDHIILLEHFKEHQVNVLRPGRRLADTYDGDRTGPGFANIEKKKLKSYQRRKRVRGLGRKMRSQAVGKSGDQIAIDSDSDDAADEGVVTGQSLSQDTTLMAAYTFEDTLVTEGIDVDDIVEKLFYGPDDIAEDPFSASESGSSDSEEDYTADLDLDKTDDEDDS</sequence>
<keyword evidence="4" id="KW-1185">Reference proteome</keyword>
<feature type="compositionally biased region" description="Polar residues" evidence="1">
    <location>
        <begin position="1"/>
        <end position="43"/>
    </location>
</feature>
<dbReference type="EMBL" id="JBBXMP010000839">
    <property type="protein sequence ID" value="KAL0056893.1"/>
    <property type="molecule type" value="Genomic_DNA"/>
</dbReference>
<feature type="compositionally biased region" description="Acidic residues" evidence="1">
    <location>
        <begin position="1100"/>
        <end position="1120"/>
    </location>
</feature>
<evidence type="ECO:0000313" key="4">
    <source>
        <dbReference type="Proteomes" id="UP001437256"/>
    </source>
</evidence>
<organism evidence="3 4">
    <name type="scientific">Marasmius tenuissimus</name>
    <dbReference type="NCBI Taxonomy" id="585030"/>
    <lineage>
        <taxon>Eukaryota</taxon>
        <taxon>Fungi</taxon>
        <taxon>Dikarya</taxon>
        <taxon>Basidiomycota</taxon>
        <taxon>Agaricomycotina</taxon>
        <taxon>Agaricomycetes</taxon>
        <taxon>Agaricomycetidae</taxon>
        <taxon>Agaricales</taxon>
        <taxon>Marasmiineae</taxon>
        <taxon>Marasmiaceae</taxon>
        <taxon>Marasmius</taxon>
    </lineage>
</organism>
<feature type="region of interest" description="Disordered" evidence="1">
    <location>
        <begin position="1"/>
        <end position="126"/>
    </location>
</feature>
<evidence type="ECO:0000256" key="1">
    <source>
        <dbReference type="SAM" id="MobiDB-lite"/>
    </source>
</evidence>
<dbReference type="Proteomes" id="UP001437256">
    <property type="component" value="Unassembled WGS sequence"/>
</dbReference>
<comment type="caution">
    <text evidence="3">The sequence shown here is derived from an EMBL/GenBank/DDBJ whole genome shotgun (WGS) entry which is preliminary data.</text>
</comment>
<feature type="region of interest" description="Disordered" evidence="1">
    <location>
        <begin position="639"/>
        <end position="661"/>
    </location>
</feature>
<feature type="domain" description="DUF6589" evidence="2">
    <location>
        <begin position="649"/>
        <end position="950"/>
    </location>
</feature>
<dbReference type="InterPro" id="IPR046496">
    <property type="entry name" value="DUF6589"/>
</dbReference>
<name>A0ABR2Z6K6_9AGAR</name>
<feature type="compositionally biased region" description="Polar residues" evidence="1">
    <location>
        <begin position="77"/>
        <end position="94"/>
    </location>
</feature>
<protein>
    <recommendedName>
        <fullName evidence="2">DUF6589 domain-containing protein</fullName>
    </recommendedName>
</protein>
<accession>A0ABR2Z6K6</accession>
<feature type="region of interest" description="Disordered" evidence="1">
    <location>
        <begin position="1084"/>
        <end position="1120"/>
    </location>
</feature>
<feature type="region of interest" description="Disordered" evidence="1">
    <location>
        <begin position="1012"/>
        <end position="1049"/>
    </location>
</feature>
<proteinExistence type="predicted"/>
<evidence type="ECO:0000313" key="3">
    <source>
        <dbReference type="EMBL" id="KAL0056893.1"/>
    </source>
</evidence>
<dbReference type="Pfam" id="PF20231">
    <property type="entry name" value="DUF6589"/>
    <property type="match status" value="1"/>
</dbReference>
<feature type="compositionally biased region" description="Low complexity" evidence="1">
    <location>
        <begin position="1089"/>
        <end position="1099"/>
    </location>
</feature>
<reference evidence="3 4" key="1">
    <citation type="submission" date="2024-05" db="EMBL/GenBank/DDBJ databases">
        <title>A draft genome resource for the thread blight pathogen Marasmius tenuissimus strain MS-2.</title>
        <authorList>
            <person name="Yulfo-Soto G.E."/>
            <person name="Baruah I.K."/>
            <person name="Amoako-Attah I."/>
            <person name="Bukari Y."/>
            <person name="Meinhardt L.W."/>
            <person name="Bailey B.A."/>
            <person name="Cohen S.P."/>
        </authorList>
    </citation>
    <scope>NUCLEOTIDE SEQUENCE [LARGE SCALE GENOMIC DNA]</scope>
    <source>
        <strain evidence="3 4">MS-2</strain>
    </source>
</reference>
<evidence type="ECO:0000259" key="2">
    <source>
        <dbReference type="Pfam" id="PF20231"/>
    </source>
</evidence>
<gene>
    <name evidence="3" type="ORF">AAF712_016493</name>
</gene>
<feature type="compositionally biased region" description="Polar residues" evidence="1">
    <location>
        <begin position="50"/>
        <end position="67"/>
    </location>
</feature>